<dbReference type="EMBL" id="FOBS01000039">
    <property type="protein sequence ID" value="SEM72619.1"/>
    <property type="molecule type" value="Genomic_DNA"/>
</dbReference>
<accession>A0A1H8AS32</accession>
<dbReference type="STRING" id="43775.SAMN04489760_13916"/>
<evidence type="ECO:0000313" key="1">
    <source>
        <dbReference type="EMBL" id="SEM72619.1"/>
    </source>
</evidence>
<protein>
    <submittedName>
        <fullName evidence="1">Uncharacterized protein</fullName>
    </submittedName>
</protein>
<organism evidence="1 2">
    <name type="scientific">Syntrophus gentianae</name>
    <dbReference type="NCBI Taxonomy" id="43775"/>
    <lineage>
        <taxon>Bacteria</taxon>
        <taxon>Pseudomonadati</taxon>
        <taxon>Thermodesulfobacteriota</taxon>
        <taxon>Syntrophia</taxon>
        <taxon>Syntrophales</taxon>
        <taxon>Syntrophaceae</taxon>
        <taxon>Syntrophus</taxon>
    </lineage>
</organism>
<keyword evidence="2" id="KW-1185">Reference proteome</keyword>
<proteinExistence type="predicted"/>
<evidence type="ECO:0000313" key="2">
    <source>
        <dbReference type="Proteomes" id="UP000198744"/>
    </source>
</evidence>
<gene>
    <name evidence="1" type="ORF">SAMN04489760_13916</name>
</gene>
<dbReference type="AlphaFoldDB" id="A0A1H8AS32"/>
<dbReference type="Proteomes" id="UP000198744">
    <property type="component" value="Unassembled WGS sequence"/>
</dbReference>
<reference evidence="1 2" key="1">
    <citation type="submission" date="2016-10" db="EMBL/GenBank/DDBJ databases">
        <authorList>
            <person name="de Groot N.N."/>
        </authorList>
    </citation>
    <scope>NUCLEOTIDE SEQUENCE [LARGE SCALE GENOMIC DNA]</scope>
    <source>
        <strain evidence="1 2">DSM 8423</strain>
    </source>
</reference>
<sequence length="84" mass="9801">MVHSKKHLPVLIGYRDKFDQGRVWCPFCAKWYEFNYVLDMDSGKISQGGPDCDHFPNGYYIKTLNLNELRLILREKDAVPPPSK</sequence>
<name>A0A1H8AS32_9BACT</name>